<dbReference type="InterPro" id="IPR036909">
    <property type="entry name" value="Cyt_c-like_dom_sf"/>
</dbReference>
<proteinExistence type="predicted"/>
<accession>A0A158DLZ1</accession>
<gene>
    <name evidence="1" type="ORF">AWB80_07095</name>
</gene>
<organism evidence="1 2">
    <name type="scientific">Caballeronia pedi</name>
    <dbReference type="NCBI Taxonomy" id="1777141"/>
    <lineage>
        <taxon>Bacteria</taxon>
        <taxon>Pseudomonadati</taxon>
        <taxon>Pseudomonadota</taxon>
        <taxon>Betaproteobacteria</taxon>
        <taxon>Burkholderiales</taxon>
        <taxon>Burkholderiaceae</taxon>
        <taxon>Caballeronia</taxon>
    </lineage>
</organism>
<dbReference type="STRING" id="1777141.AWB80_07095"/>
<sequence length="55" mass="6008">MLDGIEAQRFAGVESMQAMPGFAGVYNDEQLANYLRATWGGQSADVTAERVKSLR</sequence>
<protein>
    <submittedName>
        <fullName evidence="1">Gluconate 2-dehydrogenase (Acceptor)</fullName>
    </submittedName>
</protein>
<comment type="caution">
    <text evidence="1">The sequence shown here is derived from an EMBL/GenBank/DDBJ whole genome shotgun (WGS) entry which is preliminary data.</text>
</comment>
<evidence type="ECO:0000313" key="2">
    <source>
        <dbReference type="Proteomes" id="UP000054911"/>
    </source>
</evidence>
<name>A0A158DLZ1_9BURK</name>
<dbReference type="AlphaFoldDB" id="A0A158DLZ1"/>
<dbReference type="GO" id="GO:0020037">
    <property type="term" value="F:heme binding"/>
    <property type="evidence" value="ECO:0007669"/>
    <property type="project" value="InterPro"/>
</dbReference>
<dbReference type="Proteomes" id="UP000054911">
    <property type="component" value="Unassembled WGS sequence"/>
</dbReference>
<dbReference type="EMBL" id="FCOE02000042">
    <property type="protein sequence ID" value="SAK95450.1"/>
    <property type="molecule type" value="Genomic_DNA"/>
</dbReference>
<dbReference type="GO" id="GO:0009055">
    <property type="term" value="F:electron transfer activity"/>
    <property type="evidence" value="ECO:0007669"/>
    <property type="project" value="InterPro"/>
</dbReference>
<keyword evidence="2" id="KW-1185">Reference proteome</keyword>
<evidence type="ECO:0000313" key="1">
    <source>
        <dbReference type="EMBL" id="SAK95450.1"/>
    </source>
</evidence>
<dbReference type="SUPFAM" id="SSF46626">
    <property type="entry name" value="Cytochrome c"/>
    <property type="match status" value="1"/>
</dbReference>
<reference evidence="1" key="1">
    <citation type="submission" date="2016-01" db="EMBL/GenBank/DDBJ databases">
        <authorList>
            <person name="Peeters C."/>
        </authorList>
    </citation>
    <scope>NUCLEOTIDE SEQUENCE [LARGE SCALE GENOMIC DNA]</scope>
    <source>
        <strain evidence="1">LMG 29323</strain>
    </source>
</reference>
<dbReference type="Gene3D" id="1.10.760.10">
    <property type="entry name" value="Cytochrome c-like domain"/>
    <property type="match status" value="1"/>
</dbReference>